<dbReference type="InterPro" id="IPR043504">
    <property type="entry name" value="Peptidase_S1_PA_chymotrypsin"/>
</dbReference>
<evidence type="ECO:0000256" key="2">
    <source>
        <dbReference type="ARBA" id="ARBA00024195"/>
    </source>
</evidence>
<dbReference type="SMART" id="SM00020">
    <property type="entry name" value="Tryp_SPc"/>
    <property type="match status" value="1"/>
</dbReference>
<feature type="domain" description="CUB" evidence="4">
    <location>
        <begin position="1"/>
        <end position="87"/>
    </location>
</feature>
<evidence type="ECO:0000256" key="1">
    <source>
        <dbReference type="ARBA" id="ARBA00023157"/>
    </source>
</evidence>
<dbReference type="Pfam" id="PF00431">
    <property type="entry name" value="CUB"/>
    <property type="match status" value="1"/>
</dbReference>
<evidence type="ECO:0000259" key="5">
    <source>
        <dbReference type="PROSITE" id="PS50240"/>
    </source>
</evidence>
<evidence type="ECO:0000259" key="4">
    <source>
        <dbReference type="PROSITE" id="PS01180"/>
    </source>
</evidence>
<dbReference type="EMBL" id="JAODUO010000262">
    <property type="protein sequence ID" value="KAK2184540.1"/>
    <property type="molecule type" value="Genomic_DNA"/>
</dbReference>
<protein>
    <recommendedName>
        <fullName evidence="8">Trypsin</fullName>
    </recommendedName>
</protein>
<dbReference type="InterPro" id="IPR000859">
    <property type="entry name" value="CUB_dom"/>
</dbReference>
<reference evidence="6" key="1">
    <citation type="journal article" date="2023" name="Mol. Biol. Evol.">
        <title>Third-Generation Sequencing Reveals the Adaptive Role of the Epigenome in Three Deep-Sea Polychaetes.</title>
        <authorList>
            <person name="Perez M."/>
            <person name="Aroh O."/>
            <person name="Sun Y."/>
            <person name="Lan Y."/>
            <person name="Juniper S.K."/>
            <person name="Young C.R."/>
            <person name="Angers B."/>
            <person name="Qian P.Y."/>
        </authorList>
    </citation>
    <scope>NUCLEOTIDE SEQUENCE</scope>
    <source>
        <strain evidence="6">R07B-5</strain>
    </source>
</reference>
<comment type="caution">
    <text evidence="3">Lacks conserved residue(s) required for the propagation of feature annotation.</text>
</comment>
<dbReference type="CDD" id="cd00190">
    <property type="entry name" value="Tryp_SPc"/>
    <property type="match status" value="1"/>
</dbReference>
<dbReference type="Gene3D" id="2.40.10.10">
    <property type="entry name" value="Trypsin-like serine proteases"/>
    <property type="match status" value="1"/>
</dbReference>
<proteinExistence type="inferred from homology"/>
<evidence type="ECO:0008006" key="8">
    <source>
        <dbReference type="Google" id="ProtNLM"/>
    </source>
</evidence>
<comment type="caution">
    <text evidence="6">The sequence shown here is derived from an EMBL/GenBank/DDBJ whole genome shotgun (WGS) entry which is preliminary data.</text>
</comment>
<accession>A0AAD9NY27</accession>
<keyword evidence="1" id="KW-1015">Disulfide bond</keyword>
<evidence type="ECO:0000313" key="7">
    <source>
        <dbReference type="Proteomes" id="UP001209878"/>
    </source>
</evidence>
<dbReference type="PANTHER" id="PTHR24252:SF7">
    <property type="entry name" value="HYALIN"/>
    <property type="match status" value="1"/>
</dbReference>
<dbReference type="FunFam" id="2.40.10.10:FF:000002">
    <property type="entry name" value="Transmembrane protease serine"/>
    <property type="match status" value="1"/>
</dbReference>
<dbReference type="SUPFAM" id="SSF50494">
    <property type="entry name" value="Trypsin-like serine proteases"/>
    <property type="match status" value="1"/>
</dbReference>
<dbReference type="PANTHER" id="PTHR24252">
    <property type="entry name" value="ACROSIN-RELATED"/>
    <property type="match status" value="1"/>
</dbReference>
<dbReference type="InterPro" id="IPR001254">
    <property type="entry name" value="Trypsin_dom"/>
</dbReference>
<dbReference type="FunFam" id="2.60.120.290:FF:000005">
    <property type="entry name" value="Procollagen C-endopeptidase enhancer 1"/>
    <property type="match status" value="1"/>
</dbReference>
<dbReference type="PROSITE" id="PS00135">
    <property type="entry name" value="TRYPSIN_SER"/>
    <property type="match status" value="1"/>
</dbReference>
<dbReference type="PRINTS" id="PR00722">
    <property type="entry name" value="CHYMOTRYPSIN"/>
</dbReference>
<dbReference type="GO" id="GO:0004252">
    <property type="term" value="F:serine-type endopeptidase activity"/>
    <property type="evidence" value="ECO:0007669"/>
    <property type="project" value="InterPro"/>
</dbReference>
<dbReference type="PROSITE" id="PS01180">
    <property type="entry name" value="CUB"/>
    <property type="match status" value="1"/>
</dbReference>
<feature type="domain" description="Peptidase S1" evidence="5">
    <location>
        <begin position="44"/>
        <end position="265"/>
    </location>
</feature>
<comment type="similarity">
    <text evidence="2">Belongs to the peptidase S1 family. CLIP subfamily.</text>
</comment>
<name>A0AAD9NY27_RIDPI</name>
<dbReference type="PROSITE" id="PS50240">
    <property type="entry name" value="TRYPSIN_DOM"/>
    <property type="match status" value="1"/>
</dbReference>
<dbReference type="Proteomes" id="UP001209878">
    <property type="component" value="Unassembled WGS sequence"/>
</dbReference>
<gene>
    <name evidence="6" type="ORF">NP493_263g03044</name>
</gene>
<dbReference type="InterPro" id="IPR009003">
    <property type="entry name" value="Peptidase_S1_PA"/>
</dbReference>
<dbReference type="InterPro" id="IPR035914">
    <property type="entry name" value="Sperma_CUB_dom_sf"/>
</dbReference>
<sequence length="265" mass="29187">MHCRWLITADDGQRVHLHYERLDVESSSNCSRDRLVITDGVTGVHLQTACGNYLPSDVTSSNRSLLVDFYTNDKVTMTGFVATYTTRTVVPGRYGKTRTQIHVIIGDHSLSVFEGTESAYAIKEMHMHPKYDDDRVDYDIALIRIEGPMEYRIEVSPVCLPDADVAAGTECVATGWGDTKDTGDRTVLRQVRLPIVNRTTCGTDYPGQITDVMFCAGPREGGKDTCQGDSGGPLVCRTGNGPWTLYGLTSWGSDGCGIRYVLFPD</sequence>
<evidence type="ECO:0000256" key="3">
    <source>
        <dbReference type="PROSITE-ProRule" id="PRU00059"/>
    </source>
</evidence>
<keyword evidence="7" id="KW-1185">Reference proteome</keyword>
<dbReference type="AlphaFoldDB" id="A0AAD9NY27"/>
<dbReference type="SMART" id="SM00042">
    <property type="entry name" value="CUB"/>
    <property type="match status" value="1"/>
</dbReference>
<dbReference type="Gene3D" id="2.60.120.290">
    <property type="entry name" value="Spermadhesin, CUB domain"/>
    <property type="match status" value="1"/>
</dbReference>
<dbReference type="CDD" id="cd00041">
    <property type="entry name" value="CUB"/>
    <property type="match status" value="1"/>
</dbReference>
<dbReference type="Pfam" id="PF00089">
    <property type="entry name" value="Trypsin"/>
    <property type="match status" value="1"/>
</dbReference>
<dbReference type="SUPFAM" id="SSF49854">
    <property type="entry name" value="Spermadhesin, CUB domain"/>
    <property type="match status" value="1"/>
</dbReference>
<organism evidence="6 7">
    <name type="scientific">Ridgeia piscesae</name>
    <name type="common">Tubeworm</name>
    <dbReference type="NCBI Taxonomy" id="27915"/>
    <lineage>
        <taxon>Eukaryota</taxon>
        <taxon>Metazoa</taxon>
        <taxon>Spiralia</taxon>
        <taxon>Lophotrochozoa</taxon>
        <taxon>Annelida</taxon>
        <taxon>Polychaeta</taxon>
        <taxon>Sedentaria</taxon>
        <taxon>Canalipalpata</taxon>
        <taxon>Sabellida</taxon>
        <taxon>Siboglinidae</taxon>
        <taxon>Ridgeia</taxon>
    </lineage>
</organism>
<dbReference type="InterPro" id="IPR033116">
    <property type="entry name" value="TRYPSIN_SER"/>
</dbReference>
<evidence type="ECO:0000313" key="6">
    <source>
        <dbReference type="EMBL" id="KAK2184540.1"/>
    </source>
</evidence>
<dbReference type="InterPro" id="IPR001314">
    <property type="entry name" value="Peptidase_S1A"/>
</dbReference>
<dbReference type="GO" id="GO:0006508">
    <property type="term" value="P:proteolysis"/>
    <property type="evidence" value="ECO:0007669"/>
    <property type="project" value="InterPro"/>
</dbReference>